<dbReference type="RefSeq" id="WP_008481904.1">
    <property type="nucleotide sequence ID" value="NZ_CAGS01000725.1"/>
</dbReference>
<feature type="region of interest" description="Disordered" evidence="1">
    <location>
        <begin position="1"/>
        <end position="30"/>
    </location>
</feature>
<evidence type="ECO:0000313" key="4">
    <source>
        <dbReference type="Proteomes" id="UP000004221"/>
    </source>
</evidence>
<evidence type="ECO:0000313" key="3">
    <source>
        <dbReference type="EMBL" id="CCF86216.1"/>
    </source>
</evidence>
<dbReference type="Proteomes" id="UP000004221">
    <property type="component" value="Unassembled WGS sequence"/>
</dbReference>
<dbReference type="AlphaFoldDB" id="I4ENF3"/>
<dbReference type="EMBL" id="CAGS01000725">
    <property type="protein sequence ID" value="CCF86216.1"/>
    <property type="molecule type" value="Genomic_DNA"/>
</dbReference>
<keyword evidence="2" id="KW-1133">Transmembrane helix</keyword>
<comment type="caution">
    <text evidence="3">The sequence shown here is derived from an EMBL/GenBank/DDBJ whole genome shotgun (WGS) entry which is preliminary data.</text>
</comment>
<evidence type="ECO:0008006" key="5">
    <source>
        <dbReference type="Google" id="ProtNLM"/>
    </source>
</evidence>
<keyword evidence="2" id="KW-0472">Membrane</keyword>
<protein>
    <recommendedName>
        <fullName evidence="5">Cytochrome c oxidase polypeptide IV</fullName>
    </recommendedName>
</protein>
<sequence>MNPADSDRIERVEMRPAGHNPSGGERAGQVSLHLPSPSVWPVVVAAGLTLVMFGFITHPGFVAMGILLMILGLGRWVGELLRG</sequence>
<gene>
    <name evidence="3" type="ORF">NITHO_890009</name>
</gene>
<keyword evidence="4" id="KW-1185">Reference proteome</keyword>
<organism evidence="3 4">
    <name type="scientific">Nitrolancea hollandica Lb</name>
    <dbReference type="NCBI Taxonomy" id="1129897"/>
    <lineage>
        <taxon>Bacteria</taxon>
        <taxon>Pseudomonadati</taxon>
        <taxon>Thermomicrobiota</taxon>
        <taxon>Thermomicrobia</taxon>
        <taxon>Sphaerobacterales</taxon>
        <taxon>Sphaerobacterineae</taxon>
        <taxon>Sphaerobacteraceae</taxon>
        <taxon>Nitrolancea</taxon>
    </lineage>
</organism>
<evidence type="ECO:0000256" key="2">
    <source>
        <dbReference type="SAM" id="Phobius"/>
    </source>
</evidence>
<keyword evidence="2" id="KW-0812">Transmembrane</keyword>
<feature type="transmembrane region" description="Helical" evidence="2">
    <location>
        <begin position="61"/>
        <end position="78"/>
    </location>
</feature>
<name>I4ENF3_9BACT</name>
<evidence type="ECO:0000256" key="1">
    <source>
        <dbReference type="SAM" id="MobiDB-lite"/>
    </source>
</evidence>
<proteinExistence type="predicted"/>
<feature type="compositionally biased region" description="Basic and acidic residues" evidence="1">
    <location>
        <begin position="1"/>
        <end position="16"/>
    </location>
</feature>
<reference evidence="3 4" key="1">
    <citation type="journal article" date="2012" name="ISME J.">
        <title>Nitrification expanded: discovery, physiology and genomics of a nitrite-oxidizing bacterium from the phylum Chloroflexi.</title>
        <authorList>
            <person name="Sorokin D.Y."/>
            <person name="Lucker S."/>
            <person name="Vejmelkova D."/>
            <person name="Kostrikina N.A."/>
            <person name="Kleerebezem R."/>
            <person name="Rijpstra W.I."/>
            <person name="Damste J.S."/>
            <person name="Le Paslier D."/>
            <person name="Muyzer G."/>
            <person name="Wagner M."/>
            <person name="van Loosdrecht M.C."/>
            <person name="Daims H."/>
        </authorList>
    </citation>
    <scope>NUCLEOTIDE SEQUENCE [LARGE SCALE GENOMIC DNA]</scope>
    <source>
        <strain evidence="4">none</strain>
    </source>
</reference>
<accession>I4ENF3</accession>
<dbReference type="Gene3D" id="1.10.287.70">
    <property type="match status" value="1"/>
</dbReference>